<dbReference type="GO" id="GO:0016887">
    <property type="term" value="F:ATP hydrolysis activity"/>
    <property type="evidence" value="ECO:0007669"/>
    <property type="project" value="InterPro"/>
</dbReference>
<dbReference type="CDD" id="cd19511">
    <property type="entry name" value="RecA-like_CDC48_r2-like"/>
    <property type="match status" value="1"/>
</dbReference>
<comment type="caution">
    <text evidence="6">The sequence shown here is derived from an EMBL/GenBank/DDBJ whole genome shotgun (WGS) entry which is preliminary data.</text>
</comment>
<dbReference type="InterPro" id="IPR041569">
    <property type="entry name" value="AAA_lid_3"/>
</dbReference>
<dbReference type="SMART" id="SM00382">
    <property type="entry name" value="AAA"/>
    <property type="match status" value="2"/>
</dbReference>
<dbReference type="EMBL" id="JAQMWT010000158">
    <property type="protein sequence ID" value="KAJ8608807.1"/>
    <property type="molecule type" value="Genomic_DNA"/>
</dbReference>
<dbReference type="AlphaFoldDB" id="A0AAD7XN98"/>
<dbReference type="Pfam" id="PF17862">
    <property type="entry name" value="AAA_lid_3"/>
    <property type="match status" value="2"/>
</dbReference>
<evidence type="ECO:0000259" key="5">
    <source>
        <dbReference type="SMART" id="SM00382"/>
    </source>
</evidence>
<dbReference type="GO" id="GO:0005524">
    <property type="term" value="F:ATP binding"/>
    <property type="evidence" value="ECO:0007669"/>
    <property type="project" value="UniProtKB-KW"/>
</dbReference>
<dbReference type="InterPro" id="IPR003959">
    <property type="entry name" value="ATPase_AAA_core"/>
</dbReference>
<dbReference type="InterPro" id="IPR050168">
    <property type="entry name" value="AAA_ATPase_domain"/>
</dbReference>
<dbReference type="PANTHER" id="PTHR23077">
    <property type="entry name" value="AAA-FAMILY ATPASE"/>
    <property type="match status" value="1"/>
</dbReference>
<accession>A0AAD7XN98</accession>
<evidence type="ECO:0000256" key="3">
    <source>
        <dbReference type="ARBA" id="ARBA00022840"/>
    </source>
</evidence>
<dbReference type="PANTHER" id="PTHR23077:SF171">
    <property type="entry name" value="NUCLEAR VALOSIN-CONTAINING PROTEIN-LIKE"/>
    <property type="match status" value="1"/>
</dbReference>
<evidence type="ECO:0000313" key="6">
    <source>
        <dbReference type="EMBL" id="KAJ8608807.1"/>
    </source>
</evidence>
<feature type="domain" description="AAA+ ATPase" evidence="5">
    <location>
        <begin position="396"/>
        <end position="535"/>
    </location>
</feature>
<gene>
    <name evidence="6" type="ORF">CTAYLR_009350</name>
</gene>
<dbReference type="InterPro" id="IPR027417">
    <property type="entry name" value="P-loop_NTPase"/>
</dbReference>
<feature type="domain" description="AAA+ ATPase" evidence="5">
    <location>
        <begin position="141"/>
        <end position="270"/>
    </location>
</feature>
<evidence type="ECO:0000256" key="4">
    <source>
        <dbReference type="RuleBase" id="RU003651"/>
    </source>
</evidence>
<keyword evidence="3 4" id="KW-0067">ATP-binding</keyword>
<dbReference type="PROSITE" id="PS00674">
    <property type="entry name" value="AAA"/>
    <property type="match status" value="1"/>
</dbReference>
<reference evidence="6" key="1">
    <citation type="submission" date="2023-01" db="EMBL/GenBank/DDBJ databases">
        <title>Metagenome sequencing of chrysophaentin producing Chrysophaeum taylorii.</title>
        <authorList>
            <person name="Davison J."/>
            <person name="Bewley C."/>
        </authorList>
    </citation>
    <scope>NUCLEOTIDE SEQUENCE</scope>
    <source>
        <strain evidence="6">NIES-1699</strain>
    </source>
</reference>
<dbReference type="FunFam" id="3.40.50.300:FF:000149">
    <property type="entry name" value="Nuclear valosin-containing protein-like"/>
    <property type="match status" value="1"/>
</dbReference>
<organism evidence="6 7">
    <name type="scientific">Chrysophaeum taylorii</name>
    <dbReference type="NCBI Taxonomy" id="2483200"/>
    <lineage>
        <taxon>Eukaryota</taxon>
        <taxon>Sar</taxon>
        <taxon>Stramenopiles</taxon>
        <taxon>Ochrophyta</taxon>
        <taxon>Pelagophyceae</taxon>
        <taxon>Pelagomonadales</taxon>
        <taxon>Pelagomonadaceae</taxon>
        <taxon>Chrysophaeum</taxon>
    </lineage>
</organism>
<dbReference type="Proteomes" id="UP001230188">
    <property type="component" value="Unassembled WGS sequence"/>
</dbReference>
<evidence type="ECO:0000256" key="2">
    <source>
        <dbReference type="ARBA" id="ARBA00022741"/>
    </source>
</evidence>
<keyword evidence="2 4" id="KW-0547">Nucleotide-binding</keyword>
<dbReference type="InterPro" id="IPR003593">
    <property type="entry name" value="AAA+_ATPase"/>
</dbReference>
<dbReference type="SUPFAM" id="SSF52540">
    <property type="entry name" value="P-loop containing nucleoside triphosphate hydrolases"/>
    <property type="match status" value="2"/>
</dbReference>
<evidence type="ECO:0000256" key="1">
    <source>
        <dbReference type="ARBA" id="ARBA00006914"/>
    </source>
</evidence>
<evidence type="ECO:0000313" key="7">
    <source>
        <dbReference type="Proteomes" id="UP001230188"/>
    </source>
</evidence>
<dbReference type="Gene3D" id="3.40.50.300">
    <property type="entry name" value="P-loop containing nucleotide triphosphate hydrolases"/>
    <property type="match status" value="2"/>
</dbReference>
<sequence>MSDKKLRFLVKKLVSAGEVSTSDSAAVVITALARQHAEYARKPQAALRREVQEALGALRPETTIPPPPAANKVLLSPKAGKRPVVEAEDEDDFFVRRARRRRPSERLCDVAGADEAARVAIESVIEPMRHAGLYEALKISGPRGVLVHGPPGCGKTLVGRAIAGEACDEGITFVEVSGADLASRRDVDRDMRRVFEAARDAAPCVLFLDDLDAVLGKEAKRVSATLCSCLDGLDGSRVAVVGAATAVEVVDPRLRRFGRLEREIALSAPNARGREAVLRHLIARLGRVADDVVASRFARVTPGWVGADLAALVSEAGACAVRRHVAGAATLEVTGADLEAARERVAPSFCRAGFAASPNVSWTDVGALADVRDELACAILAPIADPDKFSALGVPLPAGVLLYGPPGCGKTLLAKALATESCANFVAIKGPELLDKYVGESERAVRGVFSRARASAPCIVFFDEIDALCPRRSETNDSNSAVTDRVVNQLLTELDGLDARGQVYVVAATNRPELLDPALLRPGRVDKLLLVPLPSKRDRTDILRALTSRVRLDDDVDLDSLATDPRADGFSGADLAALVREAGLAALNDGAQTCVKARHFREALDRVPPSVLPSDARAYDTLGLRLSKKRPRE</sequence>
<dbReference type="InterPro" id="IPR003960">
    <property type="entry name" value="ATPase_AAA_CS"/>
</dbReference>
<dbReference type="Pfam" id="PF00004">
    <property type="entry name" value="AAA"/>
    <property type="match status" value="2"/>
</dbReference>
<protein>
    <recommendedName>
        <fullName evidence="5">AAA+ ATPase domain-containing protein</fullName>
    </recommendedName>
</protein>
<keyword evidence="7" id="KW-1185">Reference proteome</keyword>
<dbReference type="Gene3D" id="1.10.8.60">
    <property type="match status" value="2"/>
</dbReference>
<comment type="similarity">
    <text evidence="1 4">Belongs to the AAA ATPase family.</text>
</comment>
<proteinExistence type="inferred from homology"/>
<name>A0AAD7XN98_9STRA</name>